<evidence type="ECO:0008006" key="3">
    <source>
        <dbReference type="Google" id="ProtNLM"/>
    </source>
</evidence>
<evidence type="ECO:0000313" key="1">
    <source>
        <dbReference type="EMBL" id="MDO3678553.1"/>
    </source>
</evidence>
<gene>
    <name evidence="1" type="ORF">Q3C12_16185</name>
</gene>
<name>A0ABT8VC87_9BACL</name>
<comment type="caution">
    <text evidence="1">The sequence shown here is derived from an EMBL/GenBank/DDBJ whole genome shotgun (WGS) entry which is preliminary data.</text>
</comment>
<sequence length="222" mass="26084">MNGQIVWDHFKELQCDFPNISLSYENDRFYVRGEIQFRAQYLNDELVDESYLIELELASSYPNDPPISRELEGRIPNTFHMFPDGMLCLGAPLAVRKTFLENPTLLEFVKTQLIPYFYSFSYKEKNKERMPYGELEHGAKGILTYYKELFQVASADVALMFLYLLAFQKYRGHQPCPCRSGSVLRRCHGSLLLELQSIQTTKEFQYEFKYCFEAIKKERGLQ</sequence>
<proteinExistence type="predicted"/>
<accession>A0ABT8VC87</accession>
<dbReference type="RefSeq" id="WP_302878944.1">
    <property type="nucleotide sequence ID" value="NZ_JAUMKJ010000018.1"/>
</dbReference>
<keyword evidence="2" id="KW-1185">Reference proteome</keyword>
<dbReference type="Proteomes" id="UP001168883">
    <property type="component" value="Unassembled WGS sequence"/>
</dbReference>
<organism evidence="1 2">
    <name type="scientific">Paenibacillus ehimensis</name>
    <dbReference type="NCBI Taxonomy" id="79264"/>
    <lineage>
        <taxon>Bacteria</taxon>
        <taxon>Bacillati</taxon>
        <taxon>Bacillota</taxon>
        <taxon>Bacilli</taxon>
        <taxon>Bacillales</taxon>
        <taxon>Paenibacillaceae</taxon>
        <taxon>Paenibacillus</taxon>
    </lineage>
</organism>
<dbReference type="EMBL" id="JAUMKJ010000018">
    <property type="protein sequence ID" value="MDO3678553.1"/>
    <property type="molecule type" value="Genomic_DNA"/>
</dbReference>
<protein>
    <recommendedName>
        <fullName evidence="3">UBC core domain-containing protein</fullName>
    </recommendedName>
</protein>
<evidence type="ECO:0000313" key="2">
    <source>
        <dbReference type="Proteomes" id="UP001168883"/>
    </source>
</evidence>
<reference evidence="1" key="1">
    <citation type="submission" date="2023-07" db="EMBL/GenBank/DDBJ databases">
        <authorList>
            <person name="Aktuganov G."/>
            <person name="Boyko T."/>
            <person name="Delegan Y."/>
            <person name="Galimzianova N."/>
            <person name="Gilvanova E."/>
            <person name="Korobov V."/>
            <person name="Kuzmina L."/>
            <person name="Melentiev A."/>
            <person name="Milman P."/>
            <person name="Ryabova A."/>
            <person name="Stupak E."/>
            <person name="Yasakov T."/>
            <person name="Zharikova N."/>
            <person name="Zhurenko E."/>
        </authorList>
    </citation>
    <scope>NUCLEOTIDE SEQUENCE</scope>
    <source>
        <strain evidence="1">IB-739</strain>
    </source>
</reference>